<dbReference type="SUPFAM" id="SSF50486">
    <property type="entry name" value="FMT C-terminal domain-like"/>
    <property type="match status" value="1"/>
</dbReference>
<name>A0AA48H9S9_9BACT</name>
<evidence type="ECO:0000256" key="2">
    <source>
        <dbReference type="ARBA" id="ARBA00022763"/>
    </source>
</evidence>
<keyword evidence="4 5" id="KW-0234">DNA repair</keyword>
<dbReference type="GO" id="GO:0003905">
    <property type="term" value="F:alkylbase DNA N-glycosylase activity"/>
    <property type="evidence" value="ECO:0007669"/>
    <property type="project" value="InterPro"/>
</dbReference>
<dbReference type="HAMAP" id="MF_00527">
    <property type="entry name" value="3MGH"/>
    <property type="match status" value="1"/>
</dbReference>
<evidence type="ECO:0000313" key="6">
    <source>
        <dbReference type="EMBL" id="BDU74388.1"/>
    </source>
</evidence>
<evidence type="ECO:0000313" key="7">
    <source>
        <dbReference type="Proteomes" id="UP001238179"/>
    </source>
</evidence>
<keyword evidence="3 5" id="KW-0378">Hydrolase</keyword>
<protein>
    <recommendedName>
        <fullName evidence="5">Putative 3-methyladenine DNA glycosylase</fullName>
        <ecNumber evidence="5">3.2.2.-</ecNumber>
    </recommendedName>
</protein>
<dbReference type="InterPro" id="IPR011034">
    <property type="entry name" value="Formyl_transferase-like_C_sf"/>
</dbReference>
<organism evidence="6 7">
    <name type="scientific">Mesoterricola silvestris</name>
    <dbReference type="NCBI Taxonomy" id="2927979"/>
    <lineage>
        <taxon>Bacteria</taxon>
        <taxon>Pseudomonadati</taxon>
        <taxon>Acidobacteriota</taxon>
        <taxon>Holophagae</taxon>
        <taxon>Holophagales</taxon>
        <taxon>Holophagaceae</taxon>
        <taxon>Mesoterricola</taxon>
    </lineage>
</organism>
<dbReference type="InterPro" id="IPR036995">
    <property type="entry name" value="MPG_sf"/>
</dbReference>
<gene>
    <name evidence="6" type="ORF">METEAL_35620</name>
</gene>
<dbReference type="CDD" id="cd00540">
    <property type="entry name" value="AAG"/>
    <property type="match status" value="1"/>
</dbReference>
<reference evidence="7" key="1">
    <citation type="journal article" date="2023" name="Int. J. Syst. Evol. Microbiol.">
        <title>Mesoterricola silvestris gen. nov., sp. nov., Mesoterricola sediminis sp. nov., Geothrix oryzae sp. nov., Geothrix edaphica sp. nov., Geothrix rubra sp. nov., and Geothrix limicola sp. nov., six novel members of Acidobacteriota isolated from soils.</title>
        <authorList>
            <person name="Itoh H."/>
            <person name="Sugisawa Y."/>
            <person name="Mise K."/>
            <person name="Xu Z."/>
            <person name="Kuniyasu M."/>
            <person name="Ushijima N."/>
            <person name="Kawano K."/>
            <person name="Kobayashi E."/>
            <person name="Shiratori Y."/>
            <person name="Masuda Y."/>
            <person name="Senoo K."/>
        </authorList>
    </citation>
    <scope>NUCLEOTIDE SEQUENCE [LARGE SCALE GENOMIC DNA]</scope>
    <source>
        <strain evidence="7">W79</strain>
    </source>
</reference>
<dbReference type="NCBIfam" id="NF002003">
    <property type="entry name" value="PRK00802.1-3"/>
    <property type="match status" value="1"/>
</dbReference>
<dbReference type="KEGG" id="msil:METEAL_35620"/>
<dbReference type="InterPro" id="IPR003180">
    <property type="entry name" value="MPG"/>
</dbReference>
<evidence type="ECO:0000256" key="1">
    <source>
        <dbReference type="ARBA" id="ARBA00009232"/>
    </source>
</evidence>
<dbReference type="PANTHER" id="PTHR10429:SF0">
    <property type="entry name" value="DNA-3-METHYLADENINE GLYCOSYLASE"/>
    <property type="match status" value="1"/>
</dbReference>
<dbReference type="PANTHER" id="PTHR10429">
    <property type="entry name" value="DNA-3-METHYLADENINE GLYCOSYLASE"/>
    <property type="match status" value="1"/>
</dbReference>
<comment type="similarity">
    <text evidence="1 5">Belongs to the DNA glycosylase MPG family.</text>
</comment>
<accession>A0AA48H9S9</accession>
<keyword evidence="7" id="KW-1185">Reference proteome</keyword>
<dbReference type="GO" id="GO:0006284">
    <property type="term" value="P:base-excision repair"/>
    <property type="evidence" value="ECO:0007669"/>
    <property type="project" value="InterPro"/>
</dbReference>
<evidence type="ECO:0000256" key="5">
    <source>
        <dbReference type="HAMAP-Rule" id="MF_00527"/>
    </source>
</evidence>
<evidence type="ECO:0000256" key="4">
    <source>
        <dbReference type="ARBA" id="ARBA00023204"/>
    </source>
</evidence>
<dbReference type="EMBL" id="AP027080">
    <property type="protein sequence ID" value="BDU74388.1"/>
    <property type="molecule type" value="Genomic_DNA"/>
</dbReference>
<dbReference type="AlphaFoldDB" id="A0AA48H9S9"/>
<dbReference type="RefSeq" id="WP_316413064.1">
    <property type="nucleotide sequence ID" value="NZ_AP027080.1"/>
</dbReference>
<dbReference type="Pfam" id="PF02245">
    <property type="entry name" value="Pur_DNA_glyco"/>
    <property type="match status" value="1"/>
</dbReference>
<evidence type="ECO:0000256" key="3">
    <source>
        <dbReference type="ARBA" id="ARBA00022801"/>
    </source>
</evidence>
<dbReference type="FunFam" id="3.10.300.10:FF:000001">
    <property type="entry name" value="Putative 3-methyladenine DNA glycosylase"/>
    <property type="match status" value="1"/>
</dbReference>
<dbReference type="Proteomes" id="UP001238179">
    <property type="component" value="Chromosome"/>
</dbReference>
<dbReference type="Gene3D" id="3.10.300.10">
    <property type="entry name" value="Methylpurine-DNA glycosylase (MPG)"/>
    <property type="match status" value="1"/>
</dbReference>
<sequence length="199" mass="21436">MPRPGSLIPAAFYLRPVDVVARDLLGRHLCLGPVTLRITEVEAYGGPQDSASHARSGRTPRNAPMWEAGGCAYVYFCYGMHHMLNVVTGPPDRAEAVLIRSCEPVTGLDLVLERRRHVQGPALLTGPGKVAQALGVDLAFTGTRFHEPGGLELRAGSPAAAILAGPRVGVDFASPADRDRPWRFAEAGTPWVSRPRNLR</sequence>
<keyword evidence="2 5" id="KW-0227">DNA damage</keyword>
<dbReference type="GO" id="GO:0003677">
    <property type="term" value="F:DNA binding"/>
    <property type="evidence" value="ECO:0007669"/>
    <property type="project" value="InterPro"/>
</dbReference>
<dbReference type="EC" id="3.2.2.-" evidence="5"/>
<dbReference type="NCBIfam" id="TIGR00567">
    <property type="entry name" value="3mg"/>
    <property type="match status" value="1"/>
</dbReference>
<proteinExistence type="inferred from homology"/>